<evidence type="ECO:0000256" key="1">
    <source>
        <dbReference type="ARBA" id="ARBA00004496"/>
    </source>
</evidence>
<dbReference type="PIRSF" id="PIRSF006276">
    <property type="entry name" value="UspA"/>
    <property type="match status" value="1"/>
</dbReference>
<dbReference type="PANTHER" id="PTHR46268">
    <property type="entry name" value="STRESS RESPONSE PROTEIN NHAX"/>
    <property type="match status" value="1"/>
</dbReference>
<feature type="domain" description="UspA" evidence="6">
    <location>
        <begin position="5"/>
        <end position="143"/>
    </location>
</feature>
<dbReference type="PANTHER" id="PTHR46268:SF23">
    <property type="entry name" value="UNIVERSAL STRESS PROTEIN A-RELATED"/>
    <property type="match status" value="1"/>
</dbReference>
<evidence type="ECO:0000313" key="8">
    <source>
        <dbReference type="Proteomes" id="UP001107961"/>
    </source>
</evidence>
<proteinExistence type="inferred from homology"/>
<dbReference type="InterPro" id="IPR006015">
    <property type="entry name" value="Universal_stress_UspA"/>
</dbReference>
<dbReference type="GO" id="GO:0005737">
    <property type="term" value="C:cytoplasm"/>
    <property type="evidence" value="ECO:0007669"/>
    <property type="project" value="UniProtKB-SubCell"/>
</dbReference>
<dbReference type="Pfam" id="PF00582">
    <property type="entry name" value="Usp"/>
    <property type="match status" value="1"/>
</dbReference>
<accession>A0A9Q3W3P3</accession>
<gene>
    <name evidence="7" type="ORF">LZG35_03855</name>
</gene>
<dbReference type="SUPFAM" id="SSF52402">
    <property type="entry name" value="Adenine nucleotide alpha hydrolases-like"/>
    <property type="match status" value="1"/>
</dbReference>
<dbReference type="PRINTS" id="PR01438">
    <property type="entry name" value="UNVRSLSTRESS"/>
</dbReference>
<evidence type="ECO:0000256" key="4">
    <source>
        <dbReference type="ARBA" id="ARBA00022490"/>
    </source>
</evidence>
<evidence type="ECO:0000256" key="3">
    <source>
        <dbReference type="ARBA" id="ARBA00011738"/>
    </source>
</evidence>
<evidence type="ECO:0000256" key="2">
    <source>
        <dbReference type="ARBA" id="ARBA00008791"/>
    </source>
</evidence>
<organism evidence="7 8">
    <name type="scientific">Alloalcanivorax xenomutans</name>
    <dbReference type="NCBI Taxonomy" id="1094342"/>
    <lineage>
        <taxon>Bacteria</taxon>
        <taxon>Pseudomonadati</taxon>
        <taxon>Pseudomonadota</taxon>
        <taxon>Gammaproteobacteria</taxon>
        <taxon>Oceanospirillales</taxon>
        <taxon>Alcanivoracaceae</taxon>
        <taxon>Alloalcanivorax</taxon>
    </lineage>
</organism>
<evidence type="ECO:0000256" key="5">
    <source>
        <dbReference type="PIRNR" id="PIRNR006276"/>
    </source>
</evidence>
<evidence type="ECO:0000313" key="7">
    <source>
        <dbReference type="EMBL" id="MCE7507757.1"/>
    </source>
</evidence>
<dbReference type="RefSeq" id="WP_233925100.1">
    <property type="nucleotide sequence ID" value="NZ_JAJVKT010000003.1"/>
</dbReference>
<dbReference type="Proteomes" id="UP001107961">
    <property type="component" value="Unassembled WGS sequence"/>
</dbReference>
<dbReference type="InterPro" id="IPR006016">
    <property type="entry name" value="UspA"/>
</dbReference>
<evidence type="ECO:0000259" key="6">
    <source>
        <dbReference type="Pfam" id="PF00582"/>
    </source>
</evidence>
<dbReference type="Gene3D" id="3.40.50.620">
    <property type="entry name" value="HUPs"/>
    <property type="match status" value="1"/>
</dbReference>
<protein>
    <recommendedName>
        <fullName evidence="5">Universal stress protein</fullName>
    </recommendedName>
</protein>
<comment type="subcellular location">
    <subcellularLocation>
        <location evidence="1 5">Cytoplasm</location>
    </subcellularLocation>
</comment>
<reference evidence="7" key="1">
    <citation type="submission" date="2022-01" db="EMBL/GenBank/DDBJ databases">
        <authorList>
            <person name="Karlyshev A.V."/>
            <person name="Jaspars M."/>
        </authorList>
    </citation>
    <scope>NUCLEOTIDE SEQUENCE</scope>
    <source>
        <strain evidence="7">AGSA3-2</strain>
    </source>
</reference>
<comment type="similarity">
    <text evidence="2 5">Belongs to the universal stress protein A family.</text>
</comment>
<name>A0A9Q3W3P3_9GAMM</name>
<comment type="subunit">
    <text evidence="3">Homodimer.</text>
</comment>
<comment type="caution">
    <text evidence="7">The sequence shown here is derived from an EMBL/GenBank/DDBJ whole genome shotgun (WGS) entry which is preliminary data.</text>
</comment>
<keyword evidence="8" id="KW-1185">Reference proteome</keyword>
<sequence length="152" mass="16243">MTAPYQRILVAIDCSDESADILCRAAGVLEGNTTGELHLIHVIEPLALAYGADVPMDVTDLQSGLVKQARETALEYARQYQIGEDRIHVELGSIEKTIVDKADALGVDLIVVGSHTRSGLALLLGSTARGLVPGAHCDVLAVKVQRKDKKTD</sequence>
<dbReference type="InterPro" id="IPR014729">
    <property type="entry name" value="Rossmann-like_a/b/a_fold"/>
</dbReference>
<dbReference type="AlphaFoldDB" id="A0A9Q3W3P3"/>
<keyword evidence="4 5" id="KW-0963">Cytoplasm</keyword>
<dbReference type="EMBL" id="JAJVKT010000003">
    <property type="protein sequence ID" value="MCE7507757.1"/>
    <property type="molecule type" value="Genomic_DNA"/>
</dbReference>